<organism evidence="2 3">
    <name type="scientific">Syntrophaceticus schinkii</name>
    <dbReference type="NCBI Taxonomy" id="499207"/>
    <lineage>
        <taxon>Bacteria</taxon>
        <taxon>Bacillati</taxon>
        <taxon>Bacillota</taxon>
        <taxon>Clostridia</taxon>
        <taxon>Thermoanaerobacterales</taxon>
        <taxon>Thermoanaerobacterales Family III. Incertae Sedis</taxon>
        <taxon>Syntrophaceticus</taxon>
    </lineage>
</organism>
<evidence type="ECO:0000259" key="1">
    <source>
        <dbReference type="Pfam" id="PF01937"/>
    </source>
</evidence>
<dbReference type="Pfam" id="PF01937">
    <property type="entry name" value="ARMT1-like_dom"/>
    <property type="match status" value="1"/>
</dbReference>
<reference evidence="3" key="1">
    <citation type="submission" date="2015-01" db="EMBL/GenBank/DDBJ databases">
        <authorList>
            <person name="Manzoor Shahid"/>
            <person name="Zubair Saima"/>
        </authorList>
    </citation>
    <scope>NUCLEOTIDE SEQUENCE [LARGE SCALE GENOMIC DNA]</scope>
    <source>
        <strain evidence="3">Sp3</strain>
    </source>
</reference>
<evidence type="ECO:0000313" key="2">
    <source>
        <dbReference type="EMBL" id="CEO88790.1"/>
    </source>
</evidence>
<feature type="domain" description="Damage-control phosphatase ARMT1-like metal-binding" evidence="1">
    <location>
        <begin position="5"/>
        <end position="192"/>
    </location>
</feature>
<dbReference type="InterPro" id="IPR002791">
    <property type="entry name" value="ARMT1-like_metal-bd"/>
</dbReference>
<gene>
    <name evidence="2" type="ORF">SSCH_260016</name>
</gene>
<protein>
    <recommendedName>
        <fullName evidence="1">Damage-control phosphatase ARMT1-like metal-binding domain-containing protein</fullName>
    </recommendedName>
</protein>
<dbReference type="EMBL" id="CDRZ01000179">
    <property type="protein sequence ID" value="CEO88790.1"/>
    <property type="molecule type" value="Genomic_DNA"/>
</dbReference>
<dbReference type="Proteomes" id="UP000046155">
    <property type="component" value="Unassembled WGS sequence"/>
</dbReference>
<keyword evidence="3" id="KW-1185">Reference proteome</keyword>
<sequence length="199" mass="22104">MRKIIQDSAKPFETAVKIAIAGNIIDFGPRADITHQEVRNTVQDCIDQPLRYNRAEELEKAIQESSRILYLGDNAGEIVFDHLLLEVVPTDNITYVVKGKPIINDATMEDAMETGLCDLLRVIDNGSDAPGTILETCSPAFQKEFERSDLIIAKGQANYETLSQISGKKIFFLLKVKCPVIAYDLDCESGDLVLKRIGD</sequence>
<proteinExistence type="predicted"/>
<dbReference type="AlphaFoldDB" id="A0A0B7MFF3"/>
<dbReference type="RefSeq" id="WP_052835425.1">
    <property type="nucleotide sequence ID" value="NZ_CDRZ01000179.1"/>
</dbReference>
<dbReference type="OrthoDB" id="9796465at2"/>
<name>A0A0B7MFF3_9FIRM</name>
<dbReference type="Gene3D" id="3.40.50.10880">
    <property type="entry name" value="Uncharacterised protein PF01937, DUF89, domain 3"/>
    <property type="match status" value="1"/>
</dbReference>
<dbReference type="SUPFAM" id="SSF111321">
    <property type="entry name" value="AF1104-like"/>
    <property type="match status" value="1"/>
</dbReference>
<dbReference type="Gene3D" id="1.10.285.20">
    <property type="entry name" value="Uncharacterised protein PF01937, DUF89, domain 2"/>
    <property type="match status" value="1"/>
</dbReference>
<evidence type="ECO:0000313" key="3">
    <source>
        <dbReference type="Proteomes" id="UP000046155"/>
    </source>
</evidence>
<dbReference type="InterPro" id="IPR036075">
    <property type="entry name" value="ARMT-1-like_metal-bd_sf"/>
</dbReference>
<accession>A0A0B7MFF3</accession>